<feature type="transmembrane region" description="Helical" evidence="1">
    <location>
        <begin position="232"/>
        <end position="255"/>
    </location>
</feature>
<sequence>MYIKLPFINRIVVASLICVVSTAVVSALSEFTAVSLNTENNSGEVGSIVSYIDGKYMLSSREYDEGMFGVIVDAPATYLIDRNLISPHLVASFGEIKTKVSGNKGPIVPGDYVTSSDIPGVGVRAEQAGYVLGVATSEFTPNSPDEIGEVFVLVDVKVNFLARGVSKNIIDTVQKAFASPFMTPIAALRYLLASLIFLVSLAIGFNSFGKVSGTSMEALGRNPLAGGSIKRMLFFNYLLTFVIMFVGLVIAYLIISV</sequence>
<dbReference type="AlphaFoldDB" id="A0A1F4W3C5"/>
<keyword evidence="2" id="KW-0732">Signal</keyword>
<keyword evidence="1" id="KW-0812">Transmembrane</keyword>
<accession>A0A1F4W3C5</accession>
<comment type="caution">
    <text evidence="3">The sequence shown here is derived from an EMBL/GenBank/DDBJ whole genome shotgun (WGS) entry which is preliminary data.</text>
</comment>
<feature type="signal peptide" evidence="2">
    <location>
        <begin position="1"/>
        <end position="26"/>
    </location>
</feature>
<name>A0A1F4W3C5_UNCKA</name>
<proteinExistence type="predicted"/>
<feature type="transmembrane region" description="Helical" evidence="1">
    <location>
        <begin position="190"/>
        <end position="211"/>
    </location>
</feature>
<keyword evidence="1" id="KW-0472">Membrane</keyword>
<dbReference type="EMBL" id="MEVT01000001">
    <property type="protein sequence ID" value="OGC63917.1"/>
    <property type="molecule type" value="Genomic_DNA"/>
</dbReference>
<evidence type="ECO:0008006" key="5">
    <source>
        <dbReference type="Google" id="ProtNLM"/>
    </source>
</evidence>
<organism evidence="3 4">
    <name type="scientific">candidate division WWE3 bacterium RIFOXYA2_FULL_46_9</name>
    <dbReference type="NCBI Taxonomy" id="1802636"/>
    <lineage>
        <taxon>Bacteria</taxon>
        <taxon>Katanobacteria</taxon>
    </lineage>
</organism>
<evidence type="ECO:0000256" key="1">
    <source>
        <dbReference type="SAM" id="Phobius"/>
    </source>
</evidence>
<gene>
    <name evidence="3" type="ORF">A2264_02405</name>
</gene>
<feature type="chain" id="PRO_5009515059" description="MacB-like periplasmic core domain-containing protein" evidence="2">
    <location>
        <begin position="27"/>
        <end position="257"/>
    </location>
</feature>
<keyword evidence="1" id="KW-1133">Transmembrane helix</keyword>
<evidence type="ECO:0000256" key="2">
    <source>
        <dbReference type="SAM" id="SignalP"/>
    </source>
</evidence>
<evidence type="ECO:0000313" key="4">
    <source>
        <dbReference type="Proteomes" id="UP000176614"/>
    </source>
</evidence>
<evidence type="ECO:0000313" key="3">
    <source>
        <dbReference type="EMBL" id="OGC63917.1"/>
    </source>
</evidence>
<protein>
    <recommendedName>
        <fullName evidence="5">MacB-like periplasmic core domain-containing protein</fullName>
    </recommendedName>
</protein>
<reference evidence="3 4" key="1">
    <citation type="journal article" date="2016" name="Nat. Commun.">
        <title>Thousands of microbial genomes shed light on interconnected biogeochemical processes in an aquifer system.</title>
        <authorList>
            <person name="Anantharaman K."/>
            <person name="Brown C.T."/>
            <person name="Hug L.A."/>
            <person name="Sharon I."/>
            <person name="Castelle C.J."/>
            <person name="Probst A.J."/>
            <person name="Thomas B.C."/>
            <person name="Singh A."/>
            <person name="Wilkins M.J."/>
            <person name="Karaoz U."/>
            <person name="Brodie E.L."/>
            <person name="Williams K.H."/>
            <person name="Hubbard S.S."/>
            <person name="Banfield J.F."/>
        </authorList>
    </citation>
    <scope>NUCLEOTIDE SEQUENCE [LARGE SCALE GENOMIC DNA]</scope>
</reference>
<dbReference type="Proteomes" id="UP000176614">
    <property type="component" value="Unassembled WGS sequence"/>
</dbReference>